<accession>A0A6B3R8Z9</accession>
<dbReference type="EMBL" id="JAAIKD010000004">
    <property type="protein sequence ID" value="NEV94081.1"/>
    <property type="molecule type" value="Genomic_DNA"/>
</dbReference>
<comment type="caution">
    <text evidence="2">The sequence shown here is derived from an EMBL/GenBank/DDBJ whole genome shotgun (WGS) entry which is preliminary data.</text>
</comment>
<sequence>MQHILVIGANGKTGRIISKILRDSSDFKPYAMIRKDVQKPFFENLGIETRMGDLEEDFSDAFKGMDKVIFAAGSGGDTSDEKTLEVDYKGAKKAVELAEAHKLQKFVMLSSMGTDAPSRVEGLEHYLKSKKAADDFLRESKLVYTIVQPGGLTDEKGNERVEITKHLNKQGQIPREDVAKALVYALELERTKNTSFEMISGDKDLKGEMKNYK</sequence>
<dbReference type="Gene3D" id="3.40.50.720">
    <property type="entry name" value="NAD(P)-binding Rossmann-like Domain"/>
    <property type="match status" value="1"/>
</dbReference>
<organism evidence="2 3">
    <name type="scientific">Psychroflexus aurantiacus</name>
    <dbReference type="NCBI Taxonomy" id="2709310"/>
    <lineage>
        <taxon>Bacteria</taxon>
        <taxon>Pseudomonadati</taxon>
        <taxon>Bacteroidota</taxon>
        <taxon>Flavobacteriia</taxon>
        <taxon>Flavobacteriales</taxon>
        <taxon>Flavobacteriaceae</taxon>
        <taxon>Psychroflexus</taxon>
    </lineage>
</organism>
<gene>
    <name evidence="2" type="ORF">G3567_07970</name>
</gene>
<dbReference type="PANTHER" id="PTHR15020:SF50">
    <property type="entry name" value="UPF0659 PROTEIN YMR090W"/>
    <property type="match status" value="1"/>
</dbReference>
<feature type="domain" description="NAD(P)-binding" evidence="1">
    <location>
        <begin position="8"/>
        <end position="187"/>
    </location>
</feature>
<evidence type="ECO:0000313" key="2">
    <source>
        <dbReference type="EMBL" id="NEV94081.1"/>
    </source>
</evidence>
<protein>
    <submittedName>
        <fullName evidence="2">SDR family oxidoreductase</fullName>
    </submittedName>
</protein>
<name>A0A6B3R8Z9_9FLAO</name>
<dbReference type="CDD" id="cd05243">
    <property type="entry name" value="SDR_a5"/>
    <property type="match status" value="1"/>
</dbReference>
<dbReference type="Pfam" id="PF13460">
    <property type="entry name" value="NAD_binding_10"/>
    <property type="match status" value="1"/>
</dbReference>
<evidence type="ECO:0000259" key="1">
    <source>
        <dbReference type="Pfam" id="PF13460"/>
    </source>
</evidence>
<reference evidence="2 3" key="1">
    <citation type="submission" date="2020-02" db="EMBL/GenBank/DDBJ databases">
        <title>Flavobacteriaceae Psychroflexus bacterium YR1-1, complete genome.</title>
        <authorList>
            <person name="Li Y."/>
            <person name="Wu S."/>
        </authorList>
    </citation>
    <scope>NUCLEOTIDE SEQUENCE [LARGE SCALE GENOMIC DNA]</scope>
    <source>
        <strain evidence="2 3">YR1-1</strain>
    </source>
</reference>
<dbReference type="AlphaFoldDB" id="A0A6B3R8Z9"/>
<evidence type="ECO:0000313" key="3">
    <source>
        <dbReference type="Proteomes" id="UP000478505"/>
    </source>
</evidence>
<dbReference type="Proteomes" id="UP000478505">
    <property type="component" value="Unassembled WGS sequence"/>
</dbReference>
<proteinExistence type="predicted"/>
<dbReference type="InterPro" id="IPR036291">
    <property type="entry name" value="NAD(P)-bd_dom_sf"/>
</dbReference>
<keyword evidence="3" id="KW-1185">Reference proteome</keyword>
<dbReference type="PANTHER" id="PTHR15020">
    <property type="entry name" value="FLAVIN REDUCTASE-RELATED"/>
    <property type="match status" value="1"/>
</dbReference>
<dbReference type="InterPro" id="IPR016040">
    <property type="entry name" value="NAD(P)-bd_dom"/>
</dbReference>
<dbReference type="SUPFAM" id="SSF51735">
    <property type="entry name" value="NAD(P)-binding Rossmann-fold domains"/>
    <property type="match status" value="1"/>
</dbReference>
<dbReference type="RefSeq" id="WP_164004810.1">
    <property type="nucleotide sequence ID" value="NZ_JAAIKD010000004.1"/>
</dbReference>